<dbReference type="PROSITE" id="PS51257">
    <property type="entry name" value="PROKAR_LIPOPROTEIN"/>
    <property type="match status" value="1"/>
</dbReference>
<evidence type="ECO:0000256" key="5">
    <source>
        <dbReference type="ARBA" id="ARBA00023288"/>
    </source>
</evidence>
<name>A0A172TGA9_9BACL</name>
<protein>
    <recommendedName>
        <fullName evidence="10">ABC transporter substrate-binding protein</fullName>
    </recommendedName>
</protein>
<feature type="chain" id="PRO_5008000751" description="ABC transporter substrate-binding protein" evidence="7">
    <location>
        <begin position="22"/>
        <end position="515"/>
    </location>
</feature>
<dbReference type="PATRIC" id="fig|1178515.4.peg.1394"/>
<keyword evidence="1" id="KW-1003">Cell membrane</keyword>
<keyword evidence="9" id="KW-1185">Reference proteome</keyword>
<gene>
    <name evidence="8" type="ORF">SY83_07000</name>
</gene>
<keyword evidence="4" id="KW-0564">Palmitate</keyword>
<proteinExistence type="predicted"/>
<dbReference type="PANTHER" id="PTHR43649">
    <property type="entry name" value="ARABINOSE-BINDING PROTEIN-RELATED"/>
    <property type="match status" value="1"/>
</dbReference>
<evidence type="ECO:0000256" key="2">
    <source>
        <dbReference type="ARBA" id="ARBA00022729"/>
    </source>
</evidence>
<evidence type="ECO:0000256" key="4">
    <source>
        <dbReference type="ARBA" id="ARBA00023139"/>
    </source>
</evidence>
<evidence type="ECO:0000256" key="6">
    <source>
        <dbReference type="SAM" id="MobiDB-lite"/>
    </source>
</evidence>
<evidence type="ECO:0000313" key="9">
    <source>
        <dbReference type="Proteomes" id="UP000076927"/>
    </source>
</evidence>
<dbReference type="OrthoDB" id="9787283at2"/>
<dbReference type="InterPro" id="IPR006059">
    <property type="entry name" value="SBP"/>
</dbReference>
<keyword evidence="3" id="KW-0472">Membrane</keyword>
<evidence type="ECO:0000256" key="7">
    <source>
        <dbReference type="SAM" id="SignalP"/>
    </source>
</evidence>
<evidence type="ECO:0000313" key="8">
    <source>
        <dbReference type="EMBL" id="ANE46071.1"/>
    </source>
</evidence>
<feature type="region of interest" description="Disordered" evidence="6">
    <location>
        <begin position="25"/>
        <end position="47"/>
    </location>
</feature>
<evidence type="ECO:0000256" key="3">
    <source>
        <dbReference type="ARBA" id="ARBA00023136"/>
    </source>
</evidence>
<dbReference type="Pfam" id="PF01547">
    <property type="entry name" value="SBP_bac_1"/>
    <property type="match status" value="1"/>
</dbReference>
<dbReference type="InterPro" id="IPR050490">
    <property type="entry name" value="Bact_solute-bd_prot1"/>
</dbReference>
<dbReference type="KEGG" id="pswu:SY83_07000"/>
<dbReference type="RefSeq" id="WP_068605465.1">
    <property type="nucleotide sequence ID" value="NZ_CP011388.1"/>
</dbReference>
<dbReference type="STRING" id="1178515.SY83_07000"/>
<dbReference type="AlphaFoldDB" id="A0A172TGA9"/>
<evidence type="ECO:0000256" key="1">
    <source>
        <dbReference type="ARBA" id="ARBA00022475"/>
    </source>
</evidence>
<feature type="signal peptide" evidence="7">
    <location>
        <begin position="1"/>
        <end position="21"/>
    </location>
</feature>
<reference evidence="8 9" key="1">
    <citation type="submission" date="2015-01" db="EMBL/GenBank/DDBJ databases">
        <title>Paenibacillus swuensis/DY6/whole genome sequencing.</title>
        <authorList>
            <person name="Kim M.K."/>
            <person name="Srinivasan S."/>
            <person name="Lee J.-J."/>
        </authorList>
    </citation>
    <scope>NUCLEOTIDE SEQUENCE [LARGE SCALE GENOMIC DNA]</scope>
    <source>
        <strain evidence="8 9">DY6</strain>
    </source>
</reference>
<dbReference type="SUPFAM" id="SSF53850">
    <property type="entry name" value="Periplasmic binding protein-like II"/>
    <property type="match status" value="1"/>
</dbReference>
<keyword evidence="2 7" id="KW-0732">Signal</keyword>
<organism evidence="8 9">
    <name type="scientific">Paenibacillus swuensis</name>
    <dbReference type="NCBI Taxonomy" id="1178515"/>
    <lineage>
        <taxon>Bacteria</taxon>
        <taxon>Bacillati</taxon>
        <taxon>Bacillota</taxon>
        <taxon>Bacilli</taxon>
        <taxon>Bacillales</taxon>
        <taxon>Paenibacillaceae</taxon>
        <taxon>Paenibacillus</taxon>
    </lineage>
</organism>
<evidence type="ECO:0008006" key="10">
    <source>
        <dbReference type="Google" id="ProtNLM"/>
    </source>
</evidence>
<keyword evidence="5" id="KW-0449">Lipoprotein</keyword>
<accession>A0A172TGA9</accession>
<dbReference type="Proteomes" id="UP000076927">
    <property type="component" value="Chromosome"/>
</dbReference>
<dbReference type="EMBL" id="CP011388">
    <property type="protein sequence ID" value="ANE46071.1"/>
    <property type="molecule type" value="Genomic_DNA"/>
</dbReference>
<dbReference type="Gene3D" id="3.40.190.10">
    <property type="entry name" value="Periplasmic binding protein-like II"/>
    <property type="match status" value="2"/>
</dbReference>
<dbReference type="PANTHER" id="PTHR43649:SF33">
    <property type="entry name" value="POLYGALACTURONAN_RHAMNOGALACTURONAN-BINDING PROTEIN YTCQ"/>
    <property type="match status" value="1"/>
</dbReference>
<sequence length="515" mass="56392">MKATKKWVSALVVLTLMGSMAACSSGNNGGNEVKEAAKNNSAPPAETAVKPAKLSIMTNDFSQPVPGGKSMDDPTLKYLAEKTNTDLEVIFLPQGQADNQRRIKFAAGEIPDVVQGYGVDGELYINKQLIPLDELIDQYGPNLKKVIPQAAWDGVKLDGKIYGIPEAPKGDSLVNRVLYVRKDLMDKAGVTAAPKTSDEFLDMLRKLKAADPNLIPFSARENFSWLDSILGMFGTSVHGGTLQDGQVIPSNTSAKMKEALAFVKQLYDEKLIDSEFMTNKRNTWEQKIQSGQVAVWSHAPDLVVDWQDRLNKSLPGAGAQVAVIPTPKAPGVEQAGYGRLPFNKTFNITTAAKNPEAIIKFFDWLVTEEGQEFVNFGVPGITYTKENGNIFYNKQLDVDNKTSVWRGLAFNLAGWNEAHMKIQVGEEAVKLLGATYEVGKLDGYDSVTLGMPAIKSSLPEVGEFGTATTMFVEAASKIVLGDQPVDYFDTYVSNWKKQGGEDLIKQATEWYNSKK</sequence>